<dbReference type="InterPro" id="IPR027843">
    <property type="entry name" value="DUF4440"/>
</dbReference>
<dbReference type="EMBL" id="CP036317">
    <property type="protein sequence ID" value="QDV17443.1"/>
    <property type="molecule type" value="Genomic_DNA"/>
</dbReference>
<organism evidence="3 4">
    <name type="scientific">Gimesia panareensis</name>
    <dbReference type="NCBI Taxonomy" id="2527978"/>
    <lineage>
        <taxon>Bacteria</taxon>
        <taxon>Pseudomonadati</taxon>
        <taxon>Planctomycetota</taxon>
        <taxon>Planctomycetia</taxon>
        <taxon>Planctomycetales</taxon>
        <taxon>Planctomycetaceae</taxon>
        <taxon>Gimesia</taxon>
    </lineage>
</organism>
<name>A0A518FM65_9PLAN</name>
<protein>
    <submittedName>
        <fullName evidence="3">SnoaL-like domain protein</fullName>
    </submittedName>
</protein>
<dbReference type="Pfam" id="PF14534">
    <property type="entry name" value="DUF4440"/>
    <property type="match status" value="1"/>
</dbReference>
<accession>A0A518FM65</accession>
<reference evidence="3 4" key="1">
    <citation type="submission" date="2019-02" db="EMBL/GenBank/DDBJ databases">
        <title>Deep-cultivation of Planctomycetes and their phenomic and genomic characterization uncovers novel biology.</title>
        <authorList>
            <person name="Wiegand S."/>
            <person name="Jogler M."/>
            <person name="Boedeker C."/>
            <person name="Pinto D."/>
            <person name="Vollmers J."/>
            <person name="Rivas-Marin E."/>
            <person name="Kohn T."/>
            <person name="Peeters S.H."/>
            <person name="Heuer A."/>
            <person name="Rast P."/>
            <person name="Oberbeckmann S."/>
            <person name="Bunk B."/>
            <person name="Jeske O."/>
            <person name="Meyerdierks A."/>
            <person name="Storesund J.E."/>
            <person name="Kallscheuer N."/>
            <person name="Luecker S."/>
            <person name="Lage O.M."/>
            <person name="Pohl T."/>
            <person name="Merkel B.J."/>
            <person name="Hornburger P."/>
            <person name="Mueller R.-W."/>
            <person name="Bruemmer F."/>
            <person name="Labrenz M."/>
            <person name="Spormann A.M."/>
            <person name="Op den Camp H."/>
            <person name="Overmann J."/>
            <person name="Amann R."/>
            <person name="Jetten M.S.M."/>
            <person name="Mascher T."/>
            <person name="Medema M.H."/>
            <person name="Devos D.P."/>
            <person name="Kaster A.-K."/>
            <person name="Ovreas L."/>
            <person name="Rohde M."/>
            <person name="Galperin M.Y."/>
            <person name="Jogler C."/>
        </authorList>
    </citation>
    <scope>NUCLEOTIDE SEQUENCE [LARGE SCALE GENOMIC DNA]</scope>
    <source>
        <strain evidence="3 4">Pan153</strain>
    </source>
</reference>
<evidence type="ECO:0000259" key="2">
    <source>
        <dbReference type="Pfam" id="PF14534"/>
    </source>
</evidence>
<evidence type="ECO:0000313" key="3">
    <source>
        <dbReference type="EMBL" id="QDV17443.1"/>
    </source>
</evidence>
<dbReference type="AlphaFoldDB" id="A0A518FM65"/>
<proteinExistence type="predicted"/>
<feature type="domain" description="DUF4440" evidence="2">
    <location>
        <begin position="93"/>
        <end position="200"/>
    </location>
</feature>
<feature type="region of interest" description="Disordered" evidence="1">
    <location>
        <begin position="64"/>
        <end position="86"/>
    </location>
</feature>
<dbReference type="NCBIfam" id="TIGR02246">
    <property type="entry name" value="SgcJ/EcaC family oxidoreductase"/>
    <property type="match status" value="1"/>
</dbReference>
<dbReference type="SUPFAM" id="SSF54427">
    <property type="entry name" value="NTF2-like"/>
    <property type="match status" value="1"/>
</dbReference>
<evidence type="ECO:0000256" key="1">
    <source>
        <dbReference type="SAM" id="MobiDB-lite"/>
    </source>
</evidence>
<dbReference type="InterPro" id="IPR032710">
    <property type="entry name" value="NTF2-like_dom_sf"/>
</dbReference>
<sequence>MIAEQRENSLTIQANANSFLKDIRMNLSPNLARWGLTFSVLSVCLLLDSSIAKAQFQRTPLAGGTAAAGEAPDTEQGTAAESKAKVSEAEQSIRKVAGEYTKAFNAGDARKVAGFWAPEGEYVEASGMRLVGRPAIEKAYTAYFKENKQARIQIQVDSVRQIGDDLAIEEGRTMVTVPKGTPDVSQYTATHVRQNGKWKMVSVKESSLVPSAVQVNLKDLEWLIGTWEAEDVGIALKTVYRWMPGKKFIERTFTAQSQSDGKSVVMGTQIIGVDPLTGDIMSWTFNTDGSHAVGIWAPVENGWVIESRGVTAGGMLTSANNVITKIDEKACKWQSVNRTVNGVELPDALEVVSKRQ</sequence>
<gene>
    <name evidence="3" type="ORF">Pan153_20950</name>
</gene>
<dbReference type="Gene3D" id="3.10.450.50">
    <property type="match status" value="1"/>
</dbReference>
<dbReference type="InterPro" id="IPR011944">
    <property type="entry name" value="Steroid_delta5-4_isomerase"/>
</dbReference>
<evidence type="ECO:0000313" key="4">
    <source>
        <dbReference type="Proteomes" id="UP000320839"/>
    </source>
</evidence>
<dbReference type="Proteomes" id="UP000320839">
    <property type="component" value="Chromosome"/>
</dbReference>